<comment type="caution">
    <text evidence="1">The sequence shown here is derived from an EMBL/GenBank/DDBJ whole genome shotgun (WGS) entry which is preliminary data.</text>
</comment>
<evidence type="ECO:0000313" key="1">
    <source>
        <dbReference type="EMBL" id="MBE9032281.1"/>
    </source>
</evidence>
<organism evidence="1 2">
    <name type="scientific">Romeriopsis navalis LEGE 11480</name>
    <dbReference type="NCBI Taxonomy" id="2777977"/>
    <lineage>
        <taxon>Bacteria</taxon>
        <taxon>Bacillati</taxon>
        <taxon>Cyanobacteriota</taxon>
        <taxon>Cyanophyceae</taxon>
        <taxon>Leptolyngbyales</taxon>
        <taxon>Leptolyngbyaceae</taxon>
        <taxon>Romeriopsis</taxon>
        <taxon>Romeriopsis navalis</taxon>
    </lineage>
</organism>
<reference evidence="1" key="1">
    <citation type="submission" date="2020-10" db="EMBL/GenBank/DDBJ databases">
        <authorList>
            <person name="Castelo-Branco R."/>
            <person name="Eusebio N."/>
            <person name="Adriana R."/>
            <person name="Vieira A."/>
            <person name="Brugerolle De Fraissinette N."/>
            <person name="Rezende De Castro R."/>
            <person name="Schneider M.P."/>
            <person name="Vasconcelos V."/>
            <person name="Leao P.N."/>
        </authorList>
    </citation>
    <scope>NUCLEOTIDE SEQUENCE</scope>
    <source>
        <strain evidence="1">LEGE 11480</strain>
    </source>
</reference>
<dbReference type="InterPro" id="IPR052022">
    <property type="entry name" value="26kDa_periplasmic_antigen"/>
</dbReference>
<name>A0A928Z475_9CYAN</name>
<proteinExistence type="predicted"/>
<evidence type="ECO:0000313" key="2">
    <source>
        <dbReference type="Proteomes" id="UP000625316"/>
    </source>
</evidence>
<protein>
    <submittedName>
        <fullName evidence="1">SIMPL domain-containing protein</fullName>
    </submittedName>
</protein>
<dbReference type="Proteomes" id="UP000625316">
    <property type="component" value="Unassembled WGS sequence"/>
</dbReference>
<keyword evidence="2" id="KW-1185">Reference proteome</keyword>
<dbReference type="EMBL" id="JADEXQ010000097">
    <property type="protein sequence ID" value="MBE9032281.1"/>
    <property type="molecule type" value="Genomic_DNA"/>
</dbReference>
<dbReference type="Pfam" id="PF04402">
    <property type="entry name" value="SIMPL"/>
    <property type="match status" value="1"/>
</dbReference>
<dbReference type="Gene3D" id="3.30.70.2970">
    <property type="entry name" value="Protein of unknown function (DUF541), domain 2"/>
    <property type="match status" value="1"/>
</dbReference>
<gene>
    <name evidence="1" type="ORF">IQ266_21310</name>
</gene>
<dbReference type="RefSeq" id="WP_264327103.1">
    <property type="nucleotide sequence ID" value="NZ_JADEXQ010000097.1"/>
</dbReference>
<dbReference type="PANTHER" id="PTHR34387:SF1">
    <property type="entry name" value="PERIPLASMIC IMMUNOGENIC PROTEIN"/>
    <property type="match status" value="1"/>
</dbReference>
<dbReference type="InterPro" id="IPR007497">
    <property type="entry name" value="SIMPL/DUF541"/>
</dbReference>
<accession>A0A928Z475</accession>
<dbReference type="AlphaFoldDB" id="A0A928Z475"/>
<dbReference type="Gene3D" id="3.30.110.170">
    <property type="entry name" value="Protein of unknown function (DUF541), domain 1"/>
    <property type="match status" value="1"/>
</dbReference>
<dbReference type="PANTHER" id="PTHR34387">
    <property type="entry name" value="SLR1258 PROTEIN"/>
    <property type="match status" value="1"/>
</dbReference>
<sequence>MVPLRRSVTHTLSVIPVTLGLVAVQILPPLMTPTAQAQKVVQRILTVSGRGVEKIPTTLAKVNLGVEVRGKSAQQVQAAVARQSSSVMQLLKGRKVSALQTLGIRLNPTYDYSDNQQRLTGYVGTNTVSFKVANQAAGDILDDAVNAGATRINGISFTATDKAIAAAQKVALKKATQDAQSQAAAVLSALGFEAQEIVGIQVNNASAPTPVAYQTLARASSAPRRPSTPVVGGDQDVSGSVTLQIRY</sequence>
<dbReference type="GO" id="GO:0006974">
    <property type="term" value="P:DNA damage response"/>
    <property type="evidence" value="ECO:0007669"/>
    <property type="project" value="TreeGrafter"/>
</dbReference>